<evidence type="ECO:0000313" key="2">
    <source>
        <dbReference type="EnsemblPlants" id="Zm00001eb227490_P001"/>
    </source>
</evidence>
<reference evidence="2" key="2">
    <citation type="submission" date="2019-07" db="EMBL/GenBank/DDBJ databases">
        <authorList>
            <person name="Seetharam A."/>
            <person name="Woodhouse M."/>
            <person name="Cannon E."/>
        </authorList>
    </citation>
    <scope>NUCLEOTIDE SEQUENCE [LARGE SCALE GENOMIC DNA]</scope>
    <source>
        <strain evidence="2">cv. B73</strain>
    </source>
</reference>
<feature type="region of interest" description="Disordered" evidence="1">
    <location>
        <begin position="324"/>
        <end position="362"/>
    </location>
</feature>
<accession>A0A804PCR7</accession>
<organism evidence="2 3">
    <name type="scientific">Zea mays</name>
    <name type="common">Maize</name>
    <dbReference type="NCBI Taxonomy" id="4577"/>
    <lineage>
        <taxon>Eukaryota</taxon>
        <taxon>Viridiplantae</taxon>
        <taxon>Streptophyta</taxon>
        <taxon>Embryophyta</taxon>
        <taxon>Tracheophyta</taxon>
        <taxon>Spermatophyta</taxon>
        <taxon>Magnoliopsida</taxon>
        <taxon>Liliopsida</taxon>
        <taxon>Poales</taxon>
        <taxon>Poaceae</taxon>
        <taxon>PACMAD clade</taxon>
        <taxon>Panicoideae</taxon>
        <taxon>Andropogonodae</taxon>
        <taxon>Andropogoneae</taxon>
        <taxon>Tripsacinae</taxon>
        <taxon>Zea</taxon>
    </lineage>
</organism>
<feature type="region of interest" description="Disordered" evidence="1">
    <location>
        <begin position="254"/>
        <end position="303"/>
    </location>
</feature>
<protein>
    <submittedName>
        <fullName evidence="2">Uncharacterized protein</fullName>
    </submittedName>
</protein>
<feature type="compositionally biased region" description="Basic residues" evidence="1">
    <location>
        <begin position="260"/>
        <end position="274"/>
    </location>
</feature>
<dbReference type="Proteomes" id="UP000007305">
    <property type="component" value="Chromosome 5"/>
</dbReference>
<dbReference type="EnsemblPlants" id="Zm00001eb227490_T001">
    <property type="protein sequence ID" value="Zm00001eb227490_P001"/>
    <property type="gene ID" value="Zm00001eb227490"/>
</dbReference>
<dbReference type="AlphaFoldDB" id="A0A804PCR7"/>
<proteinExistence type="predicted"/>
<keyword evidence="3" id="KW-1185">Reference proteome</keyword>
<sequence>MMMRLGARRTPPPPPRRRPCLLADVGGGDVGGVRGPLEELLPKHVVEAVEEPLLDGVHGPLEAVEQLGGVLVVHEEAVVEVEAVAAGVVHEAEQRLVALGVDGRGAQLQHGEHPPHGVRQELGLGGVRVVLGAGHLHHPAALALEDVEEGVGAGAARGAVPDADPVEHEGQAVPAVARRLRPEHGVRADDVKVGGQGAEQQVLGELLHGQHVHEERVAAEAVHGERAQHGLGRQDGGGQEHHVRVALAQVVRVREEGGPQRRRQRRVVRPRVRQQRVPLPRERARQELPEVAEPDDGDLQPLPLLQQPRRAGLVVERLGGVHRADALGPRAEGRPRPRGVSAPPPRGGQVGGDPQGRGRRVAPVGSGWLVEAEGGGGRRQHLCLWSWGWALGCCCWLAAALLCSPLLSSPLLSGVYLGLWVWLVAGELDGSACACQHHITPNDPT</sequence>
<evidence type="ECO:0000256" key="1">
    <source>
        <dbReference type="SAM" id="MobiDB-lite"/>
    </source>
</evidence>
<feature type="compositionally biased region" description="Basic and acidic residues" evidence="1">
    <location>
        <begin position="279"/>
        <end position="288"/>
    </location>
</feature>
<reference evidence="3" key="1">
    <citation type="journal article" date="2009" name="Science">
        <title>The B73 maize genome: complexity, diversity, and dynamics.</title>
        <authorList>
            <person name="Schnable P.S."/>
            <person name="Ware D."/>
            <person name="Fulton R.S."/>
            <person name="Stein J.C."/>
            <person name="Wei F."/>
            <person name="Pasternak S."/>
            <person name="Liang C."/>
            <person name="Zhang J."/>
            <person name="Fulton L."/>
            <person name="Graves T.A."/>
            <person name="Minx P."/>
            <person name="Reily A.D."/>
            <person name="Courtney L."/>
            <person name="Kruchowski S.S."/>
            <person name="Tomlinson C."/>
            <person name="Strong C."/>
            <person name="Delehaunty K."/>
            <person name="Fronick C."/>
            <person name="Courtney B."/>
            <person name="Rock S.M."/>
            <person name="Belter E."/>
            <person name="Du F."/>
            <person name="Kim K."/>
            <person name="Abbott R.M."/>
            <person name="Cotton M."/>
            <person name="Levy A."/>
            <person name="Marchetto P."/>
            <person name="Ochoa K."/>
            <person name="Jackson S.M."/>
            <person name="Gillam B."/>
            <person name="Chen W."/>
            <person name="Yan L."/>
            <person name="Higginbotham J."/>
            <person name="Cardenas M."/>
            <person name="Waligorski J."/>
            <person name="Applebaum E."/>
            <person name="Phelps L."/>
            <person name="Falcone J."/>
            <person name="Kanchi K."/>
            <person name="Thane T."/>
            <person name="Scimone A."/>
            <person name="Thane N."/>
            <person name="Henke J."/>
            <person name="Wang T."/>
            <person name="Ruppert J."/>
            <person name="Shah N."/>
            <person name="Rotter K."/>
            <person name="Hodges J."/>
            <person name="Ingenthron E."/>
            <person name="Cordes M."/>
            <person name="Kohlberg S."/>
            <person name="Sgro J."/>
            <person name="Delgado B."/>
            <person name="Mead K."/>
            <person name="Chinwalla A."/>
            <person name="Leonard S."/>
            <person name="Crouse K."/>
            <person name="Collura K."/>
            <person name="Kudrna D."/>
            <person name="Currie J."/>
            <person name="He R."/>
            <person name="Angelova A."/>
            <person name="Rajasekar S."/>
            <person name="Mueller T."/>
            <person name="Lomeli R."/>
            <person name="Scara G."/>
            <person name="Ko A."/>
            <person name="Delaney K."/>
            <person name="Wissotski M."/>
            <person name="Lopez G."/>
            <person name="Campos D."/>
            <person name="Braidotti M."/>
            <person name="Ashley E."/>
            <person name="Golser W."/>
            <person name="Kim H."/>
            <person name="Lee S."/>
            <person name="Lin J."/>
            <person name="Dujmic Z."/>
            <person name="Kim W."/>
            <person name="Talag J."/>
            <person name="Zuccolo A."/>
            <person name="Fan C."/>
            <person name="Sebastian A."/>
            <person name="Kramer M."/>
            <person name="Spiegel L."/>
            <person name="Nascimento L."/>
            <person name="Zutavern T."/>
            <person name="Miller B."/>
            <person name="Ambroise C."/>
            <person name="Muller S."/>
            <person name="Spooner W."/>
            <person name="Narechania A."/>
            <person name="Ren L."/>
            <person name="Wei S."/>
            <person name="Kumari S."/>
            <person name="Faga B."/>
            <person name="Levy M.J."/>
            <person name="McMahan L."/>
            <person name="Van Buren P."/>
            <person name="Vaughn M.W."/>
            <person name="Ying K."/>
            <person name="Yeh C.-T."/>
            <person name="Emrich S.J."/>
            <person name="Jia Y."/>
            <person name="Kalyanaraman A."/>
            <person name="Hsia A.-P."/>
            <person name="Barbazuk W.B."/>
            <person name="Baucom R.S."/>
            <person name="Brutnell T.P."/>
            <person name="Carpita N.C."/>
            <person name="Chaparro C."/>
            <person name="Chia J.-M."/>
            <person name="Deragon J.-M."/>
            <person name="Estill J.C."/>
            <person name="Fu Y."/>
            <person name="Jeddeloh J.A."/>
            <person name="Han Y."/>
            <person name="Lee H."/>
            <person name="Li P."/>
            <person name="Lisch D.R."/>
            <person name="Liu S."/>
            <person name="Liu Z."/>
            <person name="Nagel D.H."/>
            <person name="McCann M.C."/>
            <person name="SanMiguel P."/>
            <person name="Myers A.M."/>
            <person name="Nettleton D."/>
            <person name="Nguyen J."/>
            <person name="Penning B.W."/>
            <person name="Ponnala L."/>
            <person name="Schneider K.L."/>
            <person name="Schwartz D.C."/>
            <person name="Sharma A."/>
            <person name="Soderlund C."/>
            <person name="Springer N.M."/>
            <person name="Sun Q."/>
            <person name="Wang H."/>
            <person name="Waterman M."/>
            <person name="Westerman R."/>
            <person name="Wolfgruber T.K."/>
            <person name="Yang L."/>
            <person name="Yu Y."/>
            <person name="Zhang L."/>
            <person name="Zhou S."/>
            <person name="Zhu Q."/>
            <person name="Bennetzen J.L."/>
            <person name="Dawe R.K."/>
            <person name="Jiang J."/>
            <person name="Jiang N."/>
            <person name="Presting G.G."/>
            <person name="Wessler S.R."/>
            <person name="Aluru S."/>
            <person name="Martienssen R.A."/>
            <person name="Clifton S.W."/>
            <person name="McCombie W.R."/>
            <person name="Wing R.A."/>
            <person name="Wilson R.K."/>
        </authorList>
    </citation>
    <scope>NUCLEOTIDE SEQUENCE [LARGE SCALE GENOMIC DNA]</scope>
    <source>
        <strain evidence="3">cv. B73</strain>
    </source>
</reference>
<dbReference type="InParanoid" id="A0A804PCR7"/>
<name>A0A804PCR7_MAIZE</name>
<evidence type="ECO:0000313" key="3">
    <source>
        <dbReference type="Proteomes" id="UP000007305"/>
    </source>
</evidence>
<dbReference type="Gramene" id="Zm00001eb227490_T001">
    <property type="protein sequence ID" value="Zm00001eb227490_P001"/>
    <property type="gene ID" value="Zm00001eb227490"/>
</dbReference>
<reference evidence="2" key="3">
    <citation type="submission" date="2021-05" db="UniProtKB">
        <authorList>
            <consortium name="EnsemblPlants"/>
        </authorList>
    </citation>
    <scope>IDENTIFICATION</scope>
    <source>
        <strain evidence="2">cv. B73</strain>
    </source>
</reference>